<accession>A0A392VQ67</accession>
<reference evidence="1 2" key="1">
    <citation type="journal article" date="2018" name="Front. Plant Sci.">
        <title>Red Clover (Trifolium pratense) and Zigzag Clover (T. medium) - A Picture of Genomic Similarities and Differences.</title>
        <authorList>
            <person name="Dluhosova J."/>
            <person name="Istvanek J."/>
            <person name="Nedelnik J."/>
            <person name="Repkova J."/>
        </authorList>
    </citation>
    <scope>NUCLEOTIDE SEQUENCE [LARGE SCALE GENOMIC DNA]</scope>
    <source>
        <strain evidence="2">cv. 10/8</strain>
        <tissue evidence="1">Leaf</tissue>
    </source>
</reference>
<sequence length="69" mass="7659">RSTEIPAVAAGNRNCTAPTLLVAARHLDGTLHRDPGGIPRDRLLWVQLAGSKWRMVPRSRFKWDLDLAG</sequence>
<feature type="non-terminal residue" evidence="1">
    <location>
        <position position="69"/>
    </location>
</feature>
<dbReference type="EMBL" id="LXQA011223506">
    <property type="protein sequence ID" value="MCI89592.1"/>
    <property type="molecule type" value="Genomic_DNA"/>
</dbReference>
<organism evidence="1 2">
    <name type="scientific">Trifolium medium</name>
    <dbReference type="NCBI Taxonomy" id="97028"/>
    <lineage>
        <taxon>Eukaryota</taxon>
        <taxon>Viridiplantae</taxon>
        <taxon>Streptophyta</taxon>
        <taxon>Embryophyta</taxon>
        <taxon>Tracheophyta</taxon>
        <taxon>Spermatophyta</taxon>
        <taxon>Magnoliopsida</taxon>
        <taxon>eudicotyledons</taxon>
        <taxon>Gunneridae</taxon>
        <taxon>Pentapetalae</taxon>
        <taxon>rosids</taxon>
        <taxon>fabids</taxon>
        <taxon>Fabales</taxon>
        <taxon>Fabaceae</taxon>
        <taxon>Papilionoideae</taxon>
        <taxon>50 kb inversion clade</taxon>
        <taxon>NPAAA clade</taxon>
        <taxon>Hologalegina</taxon>
        <taxon>IRL clade</taxon>
        <taxon>Trifolieae</taxon>
        <taxon>Trifolium</taxon>
    </lineage>
</organism>
<evidence type="ECO:0000313" key="1">
    <source>
        <dbReference type="EMBL" id="MCI89592.1"/>
    </source>
</evidence>
<comment type="caution">
    <text evidence="1">The sequence shown here is derived from an EMBL/GenBank/DDBJ whole genome shotgun (WGS) entry which is preliminary data.</text>
</comment>
<protein>
    <submittedName>
        <fullName evidence="1">Uncharacterized protein</fullName>
    </submittedName>
</protein>
<dbReference type="Proteomes" id="UP000265520">
    <property type="component" value="Unassembled WGS sequence"/>
</dbReference>
<proteinExistence type="predicted"/>
<name>A0A392VQ67_9FABA</name>
<keyword evidence="2" id="KW-1185">Reference proteome</keyword>
<dbReference type="AlphaFoldDB" id="A0A392VQ67"/>
<evidence type="ECO:0000313" key="2">
    <source>
        <dbReference type="Proteomes" id="UP000265520"/>
    </source>
</evidence>
<feature type="non-terminal residue" evidence="1">
    <location>
        <position position="1"/>
    </location>
</feature>